<accession>A0A5B7DAN2</accession>
<gene>
    <name evidence="1" type="ORF">E2C01_011264</name>
</gene>
<evidence type="ECO:0000313" key="1">
    <source>
        <dbReference type="EMBL" id="MPC18384.1"/>
    </source>
</evidence>
<dbReference type="AlphaFoldDB" id="A0A5B7DAN2"/>
<keyword evidence="2" id="KW-1185">Reference proteome</keyword>
<comment type="caution">
    <text evidence="1">The sequence shown here is derived from an EMBL/GenBank/DDBJ whole genome shotgun (WGS) entry which is preliminary data.</text>
</comment>
<protein>
    <submittedName>
        <fullName evidence="1">Uncharacterized protein</fullName>
    </submittedName>
</protein>
<name>A0A5B7DAN2_PORTR</name>
<sequence length="66" mass="7354">MKFAKFLPKFVKGRDSLGRRTGRRWLSGPAWGPRQGTGSRSFFSLAASSFTIVIHLQRLTLCKGSP</sequence>
<dbReference type="Proteomes" id="UP000324222">
    <property type="component" value="Unassembled WGS sequence"/>
</dbReference>
<dbReference type="EMBL" id="VSRR010000674">
    <property type="protein sequence ID" value="MPC18384.1"/>
    <property type="molecule type" value="Genomic_DNA"/>
</dbReference>
<proteinExistence type="predicted"/>
<organism evidence="1 2">
    <name type="scientific">Portunus trituberculatus</name>
    <name type="common">Swimming crab</name>
    <name type="synonym">Neptunus trituberculatus</name>
    <dbReference type="NCBI Taxonomy" id="210409"/>
    <lineage>
        <taxon>Eukaryota</taxon>
        <taxon>Metazoa</taxon>
        <taxon>Ecdysozoa</taxon>
        <taxon>Arthropoda</taxon>
        <taxon>Crustacea</taxon>
        <taxon>Multicrustacea</taxon>
        <taxon>Malacostraca</taxon>
        <taxon>Eumalacostraca</taxon>
        <taxon>Eucarida</taxon>
        <taxon>Decapoda</taxon>
        <taxon>Pleocyemata</taxon>
        <taxon>Brachyura</taxon>
        <taxon>Eubrachyura</taxon>
        <taxon>Portunoidea</taxon>
        <taxon>Portunidae</taxon>
        <taxon>Portuninae</taxon>
        <taxon>Portunus</taxon>
    </lineage>
</organism>
<evidence type="ECO:0000313" key="2">
    <source>
        <dbReference type="Proteomes" id="UP000324222"/>
    </source>
</evidence>
<reference evidence="1 2" key="1">
    <citation type="submission" date="2019-05" db="EMBL/GenBank/DDBJ databases">
        <title>Another draft genome of Portunus trituberculatus and its Hox gene families provides insights of decapod evolution.</title>
        <authorList>
            <person name="Jeong J.-H."/>
            <person name="Song I."/>
            <person name="Kim S."/>
            <person name="Choi T."/>
            <person name="Kim D."/>
            <person name="Ryu S."/>
            <person name="Kim W."/>
        </authorList>
    </citation>
    <scope>NUCLEOTIDE SEQUENCE [LARGE SCALE GENOMIC DNA]</scope>
    <source>
        <tissue evidence="1">Muscle</tissue>
    </source>
</reference>